<accession>A0A178ZSW2</accession>
<keyword evidence="2" id="KW-1185">Reference proteome</keyword>
<organism evidence="1 2">
    <name type="scientific">Fonsecaea erecta</name>
    <dbReference type="NCBI Taxonomy" id="1367422"/>
    <lineage>
        <taxon>Eukaryota</taxon>
        <taxon>Fungi</taxon>
        <taxon>Dikarya</taxon>
        <taxon>Ascomycota</taxon>
        <taxon>Pezizomycotina</taxon>
        <taxon>Eurotiomycetes</taxon>
        <taxon>Chaetothyriomycetidae</taxon>
        <taxon>Chaetothyriales</taxon>
        <taxon>Herpotrichiellaceae</taxon>
        <taxon>Fonsecaea</taxon>
    </lineage>
</organism>
<dbReference type="OrthoDB" id="4156793at2759"/>
<dbReference type="Proteomes" id="UP000078343">
    <property type="component" value="Unassembled WGS sequence"/>
</dbReference>
<dbReference type="EMBL" id="LVYI01000002">
    <property type="protein sequence ID" value="OAP62899.1"/>
    <property type="molecule type" value="Genomic_DNA"/>
</dbReference>
<comment type="caution">
    <text evidence="1">The sequence shown here is derived from an EMBL/GenBank/DDBJ whole genome shotgun (WGS) entry which is preliminary data.</text>
</comment>
<gene>
    <name evidence="1" type="ORF">AYL99_02126</name>
</gene>
<evidence type="ECO:0000313" key="2">
    <source>
        <dbReference type="Proteomes" id="UP000078343"/>
    </source>
</evidence>
<dbReference type="GeneID" id="30006296"/>
<proteinExistence type="predicted"/>
<dbReference type="RefSeq" id="XP_018696266.1">
    <property type="nucleotide sequence ID" value="XM_018833642.1"/>
</dbReference>
<name>A0A178ZSW2_9EURO</name>
<protein>
    <submittedName>
        <fullName evidence="1">Uncharacterized protein</fullName>
    </submittedName>
</protein>
<evidence type="ECO:0000313" key="1">
    <source>
        <dbReference type="EMBL" id="OAP62899.1"/>
    </source>
</evidence>
<sequence length="220" mass="24349">MADDDENIDRDFLPGGLPQHELCDWFLQNNHAGFEAALYKRQNEILWLARLRHGLAFASVPLDSNNAVPLIELVVIKDMLAYAQEIQHLLEIAQLFQIRIAVHNEISHAQAALRPDFRRSLSMAVAHAAHLFSQNILDAQIQATINLPAPPPGPPLKFCDSPSCNAIFLAGIPGHAVLYPGAWVVSCQTPHHETIDANRVVAWAWLAVSRGWILGPVRSS</sequence>
<reference evidence="1 2" key="1">
    <citation type="submission" date="2016-04" db="EMBL/GenBank/DDBJ databases">
        <title>Draft genome of Fonsecaea erecta CBS 125763.</title>
        <authorList>
            <person name="Weiss V.A."/>
            <person name="Vicente V.A."/>
            <person name="Raittz R.T."/>
            <person name="Moreno L.F."/>
            <person name="De Souza E.M."/>
            <person name="Pedrosa F.O."/>
            <person name="Steffens M.B."/>
            <person name="Faoro H."/>
            <person name="Tadra-Sfeir M.Z."/>
            <person name="Najafzadeh M.J."/>
            <person name="Felipe M.S."/>
            <person name="Teixeira M."/>
            <person name="Sun J."/>
            <person name="Xi L."/>
            <person name="Gomes R."/>
            <person name="De Azevedo C.M."/>
            <person name="Salgado C.G."/>
            <person name="Da Silva M.B."/>
            <person name="Nascimento M.F."/>
            <person name="Queiroz-Telles F."/>
            <person name="Attili D.S."/>
            <person name="Gorbushina A."/>
        </authorList>
    </citation>
    <scope>NUCLEOTIDE SEQUENCE [LARGE SCALE GENOMIC DNA]</scope>
    <source>
        <strain evidence="1 2">CBS 125763</strain>
    </source>
</reference>
<dbReference type="AlphaFoldDB" id="A0A178ZSW2"/>